<dbReference type="Proteomes" id="UP000663852">
    <property type="component" value="Unassembled WGS sequence"/>
</dbReference>
<gene>
    <name evidence="1" type="ORF">EDS130_LOCUS44916</name>
    <name evidence="2" type="ORF">XAT740_LOCUS47223</name>
</gene>
<evidence type="ECO:0000313" key="3">
    <source>
        <dbReference type="Proteomes" id="UP000663828"/>
    </source>
</evidence>
<proteinExistence type="predicted"/>
<protein>
    <submittedName>
        <fullName evidence="1">Uncharacterized protein</fullName>
    </submittedName>
</protein>
<evidence type="ECO:0000313" key="2">
    <source>
        <dbReference type="EMBL" id="CAF1596964.1"/>
    </source>
</evidence>
<reference evidence="1" key="1">
    <citation type="submission" date="2021-02" db="EMBL/GenBank/DDBJ databases">
        <authorList>
            <person name="Nowell W R."/>
        </authorList>
    </citation>
    <scope>NUCLEOTIDE SEQUENCE</scope>
</reference>
<dbReference type="Proteomes" id="UP000663828">
    <property type="component" value="Unassembled WGS sequence"/>
</dbReference>
<evidence type="ECO:0000313" key="1">
    <source>
        <dbReference type="EMBL" id="CAF1535570.1"/>
    </source>
</evidence>
<dbReference type="EMBL" id="CAJNOJ010000954">
    <property type="protein sequence ID" value="CAF1535570.1"/>
    <property type="molecule type" value="Genomic_DNA"/>
</dbReference>
<keyword evidence="3" id="KW-1185">Reference proteome</keyword>
<sequence>MISSGSYNVISYGQSSVDSIMVTSVHCPFTIACHYVFHFPSFSGISISFLDYPLRFFEANFLRSCFSKISSLNYNRHIGSSRAKRTRTTFAGNEEENIAHADDSYAISNPSTVMGIKPKLINEVPLNDKGRRSRQCIDLHFIDKKFVSRHLQHVRSPLLEPKLENIV</sequence>
<comment type="caution">
    <text evidence="1">The sequence shown here is derived from an EMBL/GenBank/DDBJ whole genome shotgun (WGS) entry which is preliminary data.</text>
</comment>
<evidence type="ECO:0000313" key="4">
    <source>
        <dbReference type="Proteomes" id="UP000663852"/>
    </source>
</evidence>
<accession>A0A815W023</accession>
<organism evidence="1 4">
    <name type="scientific">Adineta ricciae</name>
    <name type="common">Rotifer</name>
    <dbReference type="NCBI Taxonomy" id="249248"/>
    <lineage>
        <taxon>Eukaryota</taxon>
        <taxon>Metazoa</taxon>
        <taxon>Spiralia</taxon>
        <taxon>Gnathifera</taxon>
        <taxon>Rotifera</taxon>
        <taxon>Eurotatoria</taxon>
        <taxon>Bdelloidea</taxon>
        <taxon>Adinetida</taxon>
        <taxon>Adinetidae</taxon>
        <taxon>Adineta</taxon>
    </lineage>
</organism>
<name>A0A815W023_ADIRI</name>
<dbReference type="EMBL" id="CAJNOR010006506">
    <property type="protein sequence ID" value="CAF1596964.1"/>
    <property type="molecule type" value="Genomic_DNA"/>
</dbReference>
<dbReference type="AlphaFoldDB" id="A0A815W023"/>